<dbReference type="Proteomes" id="UP001207736">
    <property type="component" value="Unassembled WGS sequence"/>
</dbReference>
<dbReference type="InterPro" id="IPR006664">
    <property type="entry name" value="OMP_bac"/>
</dbReference>
<dbReference type="InterPro" id="IPR036737">
    <property type="entry name" value="OmpA-like_sf"/>
</dbReference>
<evidence type="ECO:0000259" key="7">
    <source>
        <dbReference type="PROSITE" id="PS51123"/>
    </source>
</evidence>
<evidence type="ECO:0000256" key="4">
    <source>
        <dbReference type="PROSITE-ProRule" id="PRU00473"/>
    </source>
</evidence>
<dbReference type="PANTHER" id="PTHR30329:SF21">
    <property type="entry name" value="LIPOPROTEIN YIAD-RELATED"/>
    <property type="match status" value="1"/>
</dbReference>
<evidence type="ECO:0000256" key="6">
    <source>
        <dbReference type="SAM" id="SignalP"/>
    </source>
</evidence>
<evidence type="ECO:0000256" key="1">
    <source>
        <dbReference type="ARBA" id="ARBA00004442"/>
    </source>
</evidence>
<dbReference type="Gene3D" id="3.30.1330.60">
    <property type="entry name" value="OmpA-like domain"/>
    <property type="match status" value="1"/>
</dbReference>
<dbReference type="SUPFAM" id="SSF103088">
    <property type="entry name" value="OmpA-like"/>
    <property type="match status" value="1"/>
</dbReference>
<feature type="coiled-coil region" evidence="5">
    <location>
        <begin position="225"/>
        <end position="273"/>
    </location>
</feature>
<evidence type="ECO:0000313" key="8">
    <source>
        <dbReference type="EMBL" id="GJM51380.1"/>
    </source>
</evidence>
<keyword evidence="2 4" id="KW-0472">Membrane</keyword>
<keyword evidence="3" id="KW-0998">Cell outer membrane</keyword>
<gene>
    <name evidence="8" type="ORF">RCZ15_23530</name>
    <name evidence="9" type="ORF">RCZ16_26000</name>
</gene>
<keyword evidence="11" id="KW-1185">Reference proteome</keyword>
<dbReference type="Pfam" id="PF00691">
    <property type="entry name" value="OmpA"/>
    <property type="match status" value="1"/>
</dbReference>
<protein>
    <recommendedName>
        <fullName evidence="7">OmpA-like domain-containing protein</fullName>
    </recommendedName>
</protein>
<evidence type="ECO:0000256" key="3">
    <source>
        <dbReference type="ARBA" id="ARBA00023237"/>
    </source>
</evidence>
<keyword evidence="6" id="KW-0732">Signal</keyword>
<feature type="signal peptide" evidence="6">
    <location>
        <begin position="1"/>
        <end position="19"/>
    </location>
</feature>
<organism evidence="8 10">
    <name type="scientific">Capnocytophaga catalasegens</name>
    <dbReference type="NCBI Taxonomy" id="1004260"/>
    <lineage>
        <taxon>Bacteria</taxon>
        <taxon>Pseudomonadati</taxon>
        <taxon>Bacteroidota</taxon>
        <taxon>Flavobacteriia</taxon>
        <taxon>Flavobacteriales</taxon>
        <taxon>Flavobacteriaceae</taxon>
        <taxon>Capnocytophaga</taxon>
    </lineage>
</organism>
<keyword evidence="5" id="KW-0175">Coiled coil</keyword>
<evidence type="ECO:0000313" key="10">
    <source>
        <dbReference type="Proteomes" id="UP001207736"/>
    </source>
</evidence>
<evidence type="ECO:0000313" key="9">
    <source>
        <dbReference type="EMBL" id="GJM54284.1"/>
    </source>
</evidence>
<dbReference type="EMBL" id="BQKB01000085">
    <property type="protein sequence ID" value="GJM54284.1"/>
    <property type="molecule type" value="Genomic_DNA"/>
</dbReference>
<proteinExistence type="predicted"/>
<feature type="domain" description="OmpA-like" evidence="7">
    <location>
        <begin position="273"/>
        <end position="385"/>
    </location>
</feature>
<dbReference type="Proteomes" id="UP001208692">
    <property type="component" value="Unassembled WGS sequence"/>
</dbReference>
<name>A0AAV5AZF0_9FLAO</name>
<sequence length="385" mass="42271">MRKMILSALIAGIAFTANAQEQGLSYSKFFDNWQVGVNAGGYLPTKGYDLIKDVRFNFGAELSKQISPVFRLGFDANAYLNQNWHGERNPLVIETTNVALIGAFNLGNLFAGYKGEPRTFEVEAFAGPGWGYQFEQGDFVHPGMNTMTTKVGANFLFNLGASKAWAVKLTPSILYGIDYPSSDATNSLNINHSISQVNVGIIYRFKGSNGAHHFTSVAGRNQGEVDGLNSNLSNLRNQLNSKDEQLRAAQQRAAQLEKELEAARSQKPEVRTVTKTNNTLESVVTFGVGKSTVDASQLPNVERIATYLKKYPNSRVVIKGYASPEGNQEKNIALANARAEAVKKVLIARYKIDSNRISAQGNGIGDMFSEPEWNRVSIATIEEKK</sequence>
<dbReference type="RefSeq" id="WP_264847727.1">
    <property type="nucleotide sequence ID" value="NZ_BPMA01000071.1"/>
</dbReference>
<dbReference type="PANTHER" id="PTHR30329">
    <property type="entry name" value="STATOR ELEMENT OF FLAGELLAR MOTOR COMPLEX"/>
    <property type="match status" value="1"/>
</dbReference>
<dbReference type="InterPro" id="IPR006665">
    <property type="entry name" value="OmpA-like"/>
</dbReference>
<accession>A0AAV5AZF0</accession>
<reference evidence="8 11" key="1">
    <citation type="submission" date="2021-11" db="EMBL/GenBank/DDBJ databases">
        <title>Draft genome sequence of Capnocytophaga sp. strain KC07075 isolated from cat oral cavity.</title>
        <authorList>
            <person name="Suzuki M."/>
            <person name="Imaoka K."/>
            <person name="Kimura M."/>
            <person name="Morikawa S."/>
            <person name="Maeda K."/>
        </authorList>
    </citation>
    <scope>NUCLEOTIDE SEQUENCE</scope>
    <source>
        <strain evidence="8">KC07075</strain>
        <strain evidence="9 11">KC07079</strain>
    </source>
</reference>
<dbReference type="InterPro" id="IPR050330">
    <property type="entry name" value="Bact_OuterMem_StrucFunc"/>
</dbReference>
<dbReference type="EMBL" id="BQKA01000052">
    <property type="protein sequence ID" value="GJM51380.1"/>
    <property type="molecule type" value="Genomic_DNA"/>
</dbReference>
<comment type="subcellular location">
    <subcellularLocation>
        <location evidence="1">Cell outer membrane</location>
    </subcellularLocation>
</comment>
<dbReference type="GO" id="GO:0009279">
    <property type="term" value="C:cell outer membrane"/>
    <property type="evidence" value="ECO:0007669"/>
    <property type="project" value="UniProtKB-SubCell"/>
</dbReference>
<dbReference type="PRINTS" id="PR01021">
    <property type="entry name" value="OMPADOMAIN"/>
</dbReference>
<feature type="chain" id="PRO_5043921310" description="OmpA-like domain-containing protein" evidence="6">
    <location>
        <begin position="20"/>
        <end position="385"/>
    </location>
</feature>
<dbReference type="AlphaFoldDB" id="A0AAV5AZF0"/>
<dbReference type="CDD" id="cd07185">
    <property type="entry name" value="OmpA_C-like"/>
    <property type="match status" value="1"/>
</dbReference>
<dbReference type="PROSITE" id="PS51123">
    <property type="entry name" value="OMPA_2"/>
    <property type="match status" value="1"/>
</dbReference>
<evidence type="ECO:0000256" key="5">
    <source>
        <dbReference type="SAM" id="Coils"/>
    </source>
</evidence>
<evidence type="ECO:0000313" key="11">
    <source>
        <dbReference type="Proteomes" id="UP001208692"/>
    </source>
</evidence>
<evidence type="ECO:0000256" key="2">
    <source>
        <dbReference type="ARBA" id="ARBA00023136"/>
    </source>
</evidence>
<comment type="caution">
    <text evidence="8">The sequence shown here is derived from an EMBL/GenBank/DDBJ whole genome shotgun (WGS) entry which is preliminary data.</text>
</comment>